<keyword evidence="3" id="KW-1185">Reference proteome</keyword>
<accession>A0ABX1TS26</accession>
<reference evidence="2 3" key="1">
    <citation type="submission" date="2019-03" db="EMBL/GenBank/DDBJ databases">
        <title>Metabolic reconstructions from genomes of highly enriched 'Candidatus Accumulibacter' and 'Candidatus Competibacter' bioreactor populations.</title>
        <authorList>
            <person name="Annavajhala M.K."/>
            <person name="Welles L."/>
            <person name="Abbas B."/>
            <person name="Sorokin D."/>
            <person name="Park H."/>
            <person name="Van Loosdrecht M."/>
            <person name="Chandran K."/>
        </authorList>
    </citation>
    <scope>NUCLEOTIDE SEQUENCE [LARGE SCALE GENOMIC DNA]</scope>
    <source>
        <strain evidence="2 3">SBR_G</strain>
    </source>
</reference>
<dbReference type="RefSeq" id="WP_169249989.1">
    <property type="nucleotide sequence ID" value="NZ_SPMZ01000060.1"/>
</dbReference>
<sequence length="67" mass="7307">MAGGWGCPHEIDNICGHVQGRPCDPGMKGCVLAGRFRFSNEAKNRPPRPPRREPNGRRADPKRGGGK</sequence>
<evidence type="ECO:0000313" key="2">
    <source>
        <dbReference type="EMBL" id="NMQ20721.1"/>
    </source>
</evidence>
<dbReference type="EMBL" id="SPMZ01000060">
    <property type="protein sequence ID" value="NMQ20721.1"/>
    <property type="molecule type" value="Genomic_DNA"/>
</dbReference>
<dbReference type="Proteomes" id="UP000760480">
    <property type="component" value="Unassembled WGS sequence"/>
</dbReference>
<name>A0ABX1TS26_9GAMM</name>
<gene>
    <name evidence="2" type="ORF">E4P82_16890</name>
</gene>
<proteinExistence type="predicted"/>
<evidence type="ECO:0000313" key="3">
    <source>
        <dbReference type="Proteomes" id="UP000760480"/>
    </source>
</evidence>
<organism evidence="2 3">
    <name type="scientific">Candidatus Competibacter phosphatis</name>
    <dbReference type="NCBI Taxonomy" id="221280"/>
    <lineage>
        <taxon>Bacteria</taxon>
        <taxon>Pseudomonadati</taxon>
        <taxon>Pseudomonadota</taxon>
        <taxon>Gammaproteobacteria</taxon>
        <taxon>Candidatus Competibacteraceae</taxon>
        <taxon>Candidatus Competibacter</taxon>
    </lineage>
</organism>
<comment type="caution">
    <text evidence="2">The sequence shown here is derived from an EMBL/GenBank/DDBJ whole genome shotgun (WGS) entry which is preliminary data.</text>
</comment>
<feature type="region of interest" description="Disordered" evidence="1">
    <location>
        <begin position="39"/>
        <end position="67"/>
    </location>
</feature>
<evidence type="ECO:0000256" key="1">
    <source>
        <dbReference type="SAM" id="MobiDB-lite"/>
    </source>
</evidence>
<protein>
    <submittedName>
        <fullName evidence="2">Uncharacterized protein</fullName>
    </submittedName>
</protein>